<dbReference type="EMBL" id="KB445559">
    <property type="protein sequence ID" value="EMC93746.1"/>
    <property type="molecule type" value="Genomic_DNA"/>
</dbReference>
<feature type="region of interest" description="Disordered" evidence="1">
    <location>
        <begin position="906"/>
        <end position="928"/>
    </location>
</feature>
<feature type="compositionally biased region" description="Polar residues" evidence="1">
    <location>
        <begin position="442"/>
        <end position="451"/>
    </location>
</feature>
<evidence type="ECO:0000313" key="3">
    <source>
        <dbReference type="Proteomes" id="UP000011761"/>
    </source>
</evidence>
<dbReference type="HOGENOM" id="CLU_287719_0_0_1"/>
<gene>
    <name evidence="2" type="ORF">BAUCODRAFT_150000</name>
</gene>
<feature type="region of interest" description="Disordered" evidence="1">
    <location>
        <begin position="622"/>
        <end position="644"/>
    </location>
</feature>
<accession>M2MB83</accession>
<dbReference type="OrthoDB" id="9975114at2759"/>
<dbReference type="AlphaFoldDB" id="M2MB83"/>
<dbReference type="RefSeq" id="XP_007678844.1">
    <property type="nucleotide sequence ID" value="XM_007680654.1"/>
</dbReference>
<sequence>MQNEAKCGASKPRIERRRTHTTGRVEGSHLEDARLGRRRSTSTRGEPRAPSSLAVSRVRPPAVSENDAQGSGEERVITRKRSVIPPSSAVSQSQRNGLAALATGHRVRCPQPGYADGSPTPRRPPALTQRNSSLQLSNAVAEIHGTSYGGNSSPRHFAEPKASAFQTYATAKHSIRETQTADQILAYARDECLRDFQQKKVRERKSFILAPFQKRMNTPFSKAQDKKYDDSLPPFNYAGDSTMTPPAPEVDLASPDPLPFLQPHDRKSPNFSESLRGRIKKAFRKASKAPPALPPQHVQAKQYHYPTDFSFSATPAAMEHESDPFESFTKEIAPESETGSGNSRASAGSTADKSRVTSWTNSTAAGTCTSRLPAERPSVLEHEVTLDGNSRTSTLRKAKSFFGRPVQNKLQRSSRAELKSSEDSQGLYSALQKRIKPVISARSASGSSDHGSVQHPRVPSALASLPSQTRDREPNPTDNGRNTATMRTVTPDPAAYRVGICSPVPEVGSPFESGMTTAHDSAHHDVQLPASVTIQRRRANKAPAPSADQLQRRMEKSRNRWKGPLDELSPRPDRAAVEENLYELRSLSHTHQQAEIKSDLPHPAKVGQQDQGSRAAILSPSLYSRGTDGASPRPVTPAEQSSMSVTITGREVKSYAISPPKEAESEQPAQTSGQWRRWLSDELDGFKLAQEDFTLTRAFLQEGSRRSSQQGGTAHDAPRLTSASPLVDARPPSAATPARPHSGGTGRMRASSRRWSFMNERFPMLDTSRKSSDQSVSNRRVPSRSGEHVVVGRASIARMETTPATCNAASVQGGIAEVFMSGGLPSQQGNAKEATLVTVAADERPKMSARRKSAFELRANVKDTSTGRSTPIEIRRKPIHDNINLLEDNTIRNISAGPYASQPAITRASTARQDNNENTPPPGLPAVSSSEWLAAGTYKARKTSAAVHPTHTSRSVSRYSPARTVEPGEKGANGKGSPAQRMASEWLTRRSRESTPAFV</sequence>
<proteinExistence type="predicted"/>
<feature type="region of interest" description="Disordered" evidence="1">
    <location>
        <begin position="941"/>
        <end position="999"/>
    </location>
</feature>
<feature type="compositionally biased region" description="Basic and acidic residues" evidence="1">
    <location>
        <begin position="26"/>
        <end position="35"/>
    </location>
</feature>
<dbReference type="OMA" id="RRMERHK"/>
<feature type="region of interest" description="Disordered" evidence="1">
    <location>
        <begin position="536"/>
        <end position="574"/>
    </location>
</feature>
<feature type="region of interest" description="Disordered" evidence="1">
    <location>
        <begin position="440"/>
        <end position="491"/>
    </location>
</feature>
<dbReference type="GeneID" id="19109013"/>
<feature type="region of interest" description="Disordered" evidence="1">
    <location>
        <begin position="702"/>
        <end position="787"/>
    </location>
</feature>
<feature type="compositionally biased region" description="Polar residues" evidence="1">
    <location>
        <begin position="476"/>
        <end position="488"/>
    </location>
</feature>
<feature type="compositionally biased region" description="Polar residues" evidence="1">
    <location>
        <begin position="906"/>
        <end position="918"/>
    </location>
</feature>
<evidence type="ECO:0000256" key="1">
    <source>
        <dbReference type="SAM" id="MobiDB-lite"/>
    </source>
</evidence>
<feature type="compositionally biased region" description="Basic and acidic residues" evidence="1">
    <location>
        <begin position="550"/>
        <end position="574"/>
    </location>
</feature>
<organism evidence="2 3">
    <name type="scientific">Baudoinia panamericana (strain UAMH 10762)</name>
    <name type="common">Angels' share fungus</name>
    <name type="synonym">Baudoinia compniacensis (strain UAMH 10762)</name>
    <dbReference type="NCBI Taxonomy" id="717646"/>
    <lineage>
        <taxon>Eukaryota</taxon>
        <taxon>Fungi</taxon>
        <taxon>Dikarya</taxon>
        <taxon>Ascomycota</taxon>
        <taxon>Pezizomycotina</taxon>
        <taxon>Dothideomycetes</taxon>
        <taxon>Dothideomycetidae</taxon>
        <taxon>Mycosphaerellales</taxon>
        <taxon>Teratosphaeriaceae</taxon>
        <taxon>Baudoinia</taxon>
    </lineage>
</organism>
<dbReference type="Proteomes" id="UP000011761">
    <property type="component" value="Unassembled WGS sequence"/>
</dbReference>
<name>M2MB83_BAUPA</name>
<feature type="compositionally biased region" description="Polar residues" evidence="1">
    <location>
        <begin position="337"/>
        <end position="370"/>
    </location>
</feature>
<feature type="compositionally biased region" description="Polar residues" evidence="1">
    <location>
        <begin position="128"/>
        <end position="137"/>
    </location>
</feature>
<keyword evidence="3" id="KW-1185">Reference proteome</keyword>
<dbReference type="KEGG" id="bcom:BAUCODRAFT_150000"/>
<feature type="compositionally biased region" description="Basic and acidic residues" evidence="1">
    <location>
        <begin position="318"/>
        <end position="333"/>
    </location>
</feature>
<feature type="region of interest" description="Disordered" evidence="1">
    <location>
        <begin position="1"/>
        <end position="137"/>
    </location>
</feature>
<protein>
    <submittedName>
        <fullName evidence="2">Uncharacterized protein</fullName>
    </submittedName>
</protein>
<feature type="region of interest" description="Disordered" evidence="1">
    <location>
        <begin position="220"/>
        <end position="426"/>
    </location>
</feature>
<dbReference type="eggNOG" id="ENOG502SE9M">
    <property type="taxonomic scope" value="Eukaryota"/>
</dbReference>
<dbReference type="STRING" id="717646.M2MB83"/>
<evidence type="ECO:0000313" key="2">
    <source>
        <dbReference type="EMBL" id="EMC93746.1"/>
    </source>
</evidence>
<feature type="compositionally biased region" description="Basic residues" evidence="1">
    <location>
        <begin position="277"/>
        <end position="287"/>
    </location>
</feature>
<reference evidence="2 3" key="1">
    <citation type="journal article" date="2012" name="PLoS Pathog.">
        <title>Diverse lifestyles and strategies of plant pathogenesis encoded in the genomes of eighteen Dothideomycetes fungi.</title>
        <authorList>
            <person name="Ohm R.A."/>
            <person name="Feau N."/>
            <person name="Henrissat B."/>
            <person name="Schoch C.L."/>
            <person name="Horwitz B.A."/>
            <person name="Barry K.W."/>
            <person name="Condon B.J."/>
            <person name="Copeland A.C."/>
            <person name="Dhillon B."/>
            <person name="Glaser F."/>
            <person name="Hesse C.N."/>
            <person name="Kosti I."/>
            <person name="LaButti K."/>
            <person name="Lindquist E.A."/>
            <person name="Lucas S."/>
            <person name="Salamov A.A."/>
            <person name="Bradshaw R.E."/>
            <person name="Ciuffetti L."/>
            <person name="Hamelin R.C."/>
            <person name="Kema G.H.J."/>
            <person name="Lawrence C."/>
            <person name="Scott J.A."/>
            <person name="Spatafora J.W."/>
            <person name="Turgeon B.G."/>
            <person name="de Wit P.J.G.M."/>
            <person name="Zhong S."/>
            <person name="Goodwin S.B."/>
            <person name="Grigoriev I.V."/>
        </authorList>
    </citation>
    <scope>NUCLEOTIDE SEQUENCE [LARGE SCALE GENOMIC DNA]</scope>
    <source>
        <strain evidence="2 3">UAMH 10762</strain>
    </source>
</reference>
<feature type="compositionally biased region" description="Low complexity" evidence="1">
    <location>
        <begin position="729"/>
        <end position="740"/>
    </location>
</feature>